<dbReference type="OrthoDB" id="9808770at2"/>
<keyword evidence="2" id="KW-0032">Aminotransferase</keyword>
<comment type="caution">
    <text evidence="2">The sequence shown here is derived from an EMBL/GenBank/DDBJ whole genome shotgun (WGS) entry which is preliminary data.</text>
</comment>
<accession>A0A562SSF9</accession>
<dbReference type="Gene3D" id="3.40.640.10">
    <property type="entry name" value="Type I PLP-dependent aspartate aminotransferase-like (Major domain)"/>
    <property type="match status" value="1"/>
</dbReference>
<gene>
    <name evidence="2" type="ORF">LX66_4560</name>
</gene>
<organism evidence="2 3">
    <name type="scientific">Chitinophaga japonensis</name>
    <name type="common">Flexibacter japonensis</name>
    <dbReference type="NCBI Taxonomy" id="104662"/>
    <lineage>
        <taxon>Bacteria</taxon>
        <taxon>Pseudomonadati</taxon>
        <taxon>Bacteroidota</taxon>
        <taxon>Chitinophagia</taxon>
        <taxon>Chitinophagales</taxon>
        <taxon>Chitinophagaceae</taxon>
        <taxon>Chitinophaga</taxon>
    </lineage>
</organism>
<dbReference type="InterPro" id="IPR004839">
    <property type="entry name" value="Aminotransferase_I/II_large"/>
</dbReference>
<dbReference type="Proteomes" id="UP000316778">
    <property type="component" value="Unassembled WGS sequence"/>
</dbReference>
<dbReference type="InterPro" id="IPR051446">
    <property type="entry name" value="HTH_trans_reg/aminotransferase"/>
</dbReference>
<name>A0A562SSF9_CHIJA</name>
<dbReference type="InterPro" id="IPR015421">
    <property type="entry name" value="PyrdxlP-dep_Trfase_major"/>
</dbReference>
<evidence type="ECO:0000313" key="2">
    <source>
        <dbReference type="EMBL" id="TWI84197.1"/>
    </source>
</evidence>
<dbReference type="InterPro" id="IPR015424">
    <property type="entry name" value="PyrdxlP-dep_Trfase"/>
</dbReference>
<dbReference type="GO" id="GO:0008483">
    <property type="term" value="F:transaminase activity"/>
    <property type="evidence" value="ECO:0007669"/>
    <property type="project" value="UniProtKB-KW"/>
</dbReference>
<dbReference type="InterPro" id="IPR015422">
    <property type="entry name" value="PyrdxlP-dep_Trfase_small"/>
</dbReference>
<feature type="domain" description="Aminotransferase class I/classII large" evidence="1">
    <location>
        <begin position="18"/>
        <end position="338"/>
    </location>
</feature>
<dbReference type="SUPFAM" id="SSF53383">
    <property type="entry name" value="PLP-dependent transferases"/>
    <property type="match status" value="1"/>
</dbReference>
<keyword evidence="3" id="KW-1185">Reference proteome</keyword>
<dbReference type="CDD" id="cd00609">
    <property type="entry name" value="AAT_like"/>
    <property type="match status" value="1"/>
</dbReference>
<dbReference type="AlphaFoldDB" id="A0A562SSF9"/>
<dbReference type="PANTHER" id="PTHR46577">
    <property type="entry name" value="HTH-TYPE TRANSCRIPTIONAL REGULATORY PROTEIN GABR"/>
    <property type="match status" value="1"/>
</dbReference>
<dbReference type="Pfam" id="PF00155">
    <property type="entry name" value="Aminotran_1_2"/>
    <property type="match status" value="1"/>
</dbReference>
<sequence length="359" mass="41009">MLDLRFNYPSVKKEADIFQQYIKGLPEQEKYGMLTPPSFRPAPAAAQEIGQWLELPPDTLRYRSDVITTCSGNSALHCILTWFRNMEETAAIEEFTYTSFKASAHELGYRLHTIACDAQGMIPEALEAHLQSSNTRLVYLQPTIHNPTCSVMSLQRRRDIVTVIKRFRDVYVIEDDAYRFLHPSPPPTFLQLMPDKTLYICSFSKVFNPFVRVAHIVYPRNILQGVDSIIRYTTSGSSGLLSAFARYLVQGDLLQQVIAEKRHIAELLYEKVKNIFQDLPYRTFPGSYHIWVKLPEQLSAGAFAAEMRTWNIDIMSSEDFSTTGNQEYFRIAMGSTWNAPELVPSLQTLAGAVRKHYST</sequence>
<keyword evidence="2" id="KW-0808">Transferase</keyword>
<protein>
    <submittedName>
        <fullName evidence="2">Aminotransferase class I and II</fullName>
    </submittedName>
</protein>
<evidence type="ECO:0000313" key="3">
    <source>
        <dbReference type="Proteomes" id="UP000316778"/>
    </source>
</evidence>
<dbReference type="GO" id="GO:0030170">
    <property type="term" value="F:pyridoxal phosphate binding"/>
    <property type="evidence" value="ECO:0007669"/>
    <property type="project" value="InterPro"/>
</dbReference>
<dbReference type="Gene3D" id="3.90.1150.10">
    <property type="entry name" value="Aspartate Aminotransferase, domain 1"/>
    <property type="match status" value="1"/>
</dbReference>
<proteinExistence type="predicted"/>
<dbReference type="PANTHER" id="PTHR46577:SF1">
    <property type="entry name" value="HTH-TYPE TRANSCRIPTIONAL REGULATORY PROTEIN GABR"/>
    <property type="match status" value="1"/>
</dbReference>
<dbReference type="EMBL" id="VLLG01000005">
    <property type="protein sequence ID" value="TWI84197.1"/>
    <property type="molecule type" value="Genomic_DNA"/>
</dbReference>
<dbReference type="RefSeq" id="WP_158642716.1">
    <property type="nucleotide sequence ID" value="NZ_BAAAFY010000002.1"/>
</dbReference>
<evidence type="ECO:0000259" key="1">
    <source>
        <dbReference type="Pfam" id="PF00155"/>
    </source>
</evidence>
<reference evidence="2 3" key="1">
    <citation type="journal article" date="2013" name="Stand. Genomic Sci.">
        <title>Genomic Encyclopedia of Type Strains, Phase I: The one thousand microbial genomes (KMG-I) project.</title>
        <authorList>
            <person name="Kyrpides N.C."/>
            <person name="Woyke T."/>
            <person name="Eisen J.A."/>
            <person name="Garrity G."/>
            <person name="Lilburn T.G."/>
            <person name="Beck B.J."/>
            <person name="Whitman W.B."/>
            <person name="Hugenholtz P."/>
            <person name="Klenk H.P."/>
        </authorList>
    </citation>
    <scope>NUCLEOTIDE SEQUENCE [LARGE SCALE GENOMIC DNA]</scope>
    <source>
        <strain evidence="2 3">DSM 13484</strain>
    </source>
</reference>